<sequence length="102" mass="12351">MALLASWGKRNFDQFDKDWKKNSDFKYNTSLPNILWARADAGFPFWEGVTWAMNASRTFYHWKIGNEMNIKFWHDIWARECYLETQFWYLFDICNQTDCSVA</sequence>
<evidence type="ECO:0000313" key="2">
    <source>
        <dbReference type="Proteomes" id="UP000011116"/>
    </source>
</evidence>
<name>A0A8I6WV88_HORVV</name>
<reference evidence="2" key="1">
    <citation type="journal article" date="2012" name="Nature">
        <title>A physical, genetic and functional sequence assembly of the barley genome.</title>
        <authorList>
            <consortium name="The International Barley Genome Sequencing Consortium"/>
            <person name="Mayer K.F."/>
            <person name="Waugh R."/>
            <person name="Brown J.W."/>
            <person name="Schulman A."/>
            <person name="Langridge P."/>
            <person name="Platzer M."/>
            <person name="Fincher G.B."/>
            <person name="Muehlbauer G.J."/>
            <person name="Sato K."/>
            <person name="Close T.J."/>
            <person name="Wise R.P."/>
            <person name="Stein N."/>
        </authorList>
    </citation>
    <scope>NUCLEOTIDE SEQUENCE [LARGE SCALE GENOMIC DNA]</scope>
    <source>
        <strain evidence="2">cv. Morex</strain>
    </source>
</reference>
<accession>A0A8I6WV88</accession>
<dbReference type="EnsemblPlants" id="HORVU.MOREX.r3.1HG0070240.1">
    <property type="protein sequence ID" value="HORVU.MOREX.r3.1HG0070240.1.CDS1"/>
    <property type="gene ID" value="HORVU.MOREX.r3.1HG0070240"/>
</dbReference>
<dbReference type="Gramene" id="HORVU.MOREX.r2.1HG0056510.1">
    <property type="protein sequence ID" value="HORVU.MOREX.r2.1HG0056510.1.CDS.1"/>
    <property type="gene ID" value="HORVU.MOREX.r2.1HG0056510"/>
</dbReference>
<evidence type="ECO:0000313" key="1">
    <source>
        <dbReference type="EnsemblPlants" id="HORVU.MOREX.r3.1HG0070240.1.CDS1"/>
    </source>
</evidence>
<reference evidence="1" key="3">
    <citation type="submission" date="2022-01" db="UniProtKB">
        <authorList>
            <consortium name="EnsemblPlants"/>
        </authorList>
    </citation>
    <scope>IDENTIFICATION</scope>
    <source>
        <strain evidence="1">subsp. vulgare</strain>
    </source>
</reference>
<dbReference type="Proteomes" id="UP000011116">
    <property type="component" value="Chromosome 1H"/>
</dbReference>
<proteinExistence type="predicted"/>
<protein>
    <submittedName>
        <fullName evidence="1">Uncharacterized protein</fullName>
    </submittedName>
</protein>
<keyword evidence="2" id="KW-1185">Reference proteome</keyword>
<dbReference type="AlphaFoldDB" id="A0A8I6WV88"/>
<reference evidence="1" key="2">
    <citation type="submission" date="2020-10" db="EMBL/GenBank/DDBJ databases">
        <authorList>
            <person name="Scholz U."/>
            <person name="Mascher M."/>
            <person name="Fiebig A."/>
        </authorList>
    </citation>
    <scope>NUCLEOTIDE SEQUENCE [LARGE SCALE GENOMIC DNA]</scope>
    <source>
        <strain evidence="1">cv. Morex</strain>
    </source>
</reference>
<dbReference type="Gramene" id="HORVU.MOREX.r3.1HG0070240.1">
    <property type="protein sequence ID" value="HORVU.MOREX.r3.1HG0070240.1.CDS1"/>
    <property type="gene ID" value="HORVU.MOREX.r3.1HG0070240"/>
</dbReference>
<organism evidence="1 2">
    <name type="scientific">Hordeum vulgare subsp. vulgare</name>
    <name type="common">Domesticated barley</name>
    <dbReference type="NCBI Taxonomy" id="112509"/>
    <lineage>
        <taxon>Eukaryota</taxon>
        <taxon>Viridiplantae</taxon>
        <taxon>Streptophyta</taxon>
        <taxon>Embryophyta</taxon>
        <taxon>Tracheophyta</taxon>
        <taxon>Spermatophyta</taxon>
        <taxon>Magnoliopsida</taxon>
        <taxon>Liliopsida</taxon>
        <taxon>Poales</taxon>
        <taxon>Poaceae</taxon>
        <taxon>BOP clade</taxon>
        <taxon>Pooideae</taxon>
        <taxon>Triticodae</taxon>
        <taxon>Triticeae</taxon>
        <taxon>Hordeinae</taxon>
        <taxon>Hordeum</taxon>
    </lineage>
</organism>